<feature type="transmembrane region" description="Helical" evidence="1">
    <location>
        <begin position="80"/>
        <end position="102"/>
    </location>
</feature>
<proteinExistence type="predicted"/>
<dbReference type="EMBL" id="JBHSAJ010000021">
    <property type="protein sequence ID" value="MFC3934616.1"/>
    <property type="molecule type" value="Genomic_DNA"/>
</dbReference>
<accession>A0ABV8D805</accession>
<evidence type="ECO:0000313" key="3">
    <source>
        <dbReference type="Proteomes" id="UP001595693"/>
    </source>
</evidence>
<dbReference type="RefSeq" id="WP_055394281.1">
    <property type="nucleotide sequence ID" value="NZ_JAMXAX010000168.1"/>
</dbReference>
<protein>
    <submittedName>
        <fullName evidence="2">Uncharacterized protein</fullName>
    </submittedName>
</protein>
<keyword evidence="1" id="KW-0812">Transmembrane</keyword>
<gene>
    <name evidence="2" type="ORF">ACFOW3_08255</name>
</gene>
<keyword evidence="1" id="KW-0472">Membrane</keyword>
<keyword evidence="1" id="KW-1133">Transmembrane helix</keyword>
<name>A0ABV8D805_9BURK</name>
<feature type="transmembrane region" description="Helical" evidence="1">
    <location>
        <begin position="38"/>
        <end position="59"/>
    </location>
</feature>
<dbReference type="Proteomes" id="UP001595693">
    <property type="component" value="Unassembled WGS sequence"/>
</dbReference>
<evidence type="ECO:0000313" key="2">
    <source>
        <dbReference type="EMBL" id="MFC3934616.1"/>
    </source>
</evidence>
<reference evidence="3" key="1">
    <citation type="journal article" date="2019" name="Int. J. Syst. Evol. Microbiol.">
        <title>The Global Catalogue of Microorganisms (GCM) 10K type strain sequencing project: providing services to taxonomists for standard genome sequencing and annotation.</title>
        <authorList>
            <consortium name="The Broad Institute Genomics Platform"/>
            <consortium name="The Broad Institute Genome Sequencing Center for Infectious Disease"/>
            <person name="Wu L."/>
            <person name="Ma J."/>
        </authorList>
    </citation>
    <scope>NUCLEOTIDE SEQUENCE [LARGE SCALE GENOMIC DNA]</scope>
    <source>
        <strain evidence="3">CCUG 2113</strain>
    </source>
</reference>
<organism evidence="2 3">
    <name type="scientific">Acidovorax facilis</name>
    <dbReference type="NCBI Taxonomy" id="12917"/>
    <lineage>
        <taxon>Bacteria</taxon>
        <taxon>Pseudomonadati</taxon>
        <taxon>Pseudomonadota</taxon>
        <taxon>Betaproteobacteria</taxon>
        <taxon>Burkholderiales</taxon>
        <taxon>Comamonadaceae</taxon>
        <taxon>Acidovorax</taxon>
    </lineage>
</organism>
<sequence>MTSPLTRAAVLTAFTFVSLGAFLDLVQGGRFVFFYGAQYTQAALVAFLFLLPACAGLLLTQPRFTAHMQWRYPTRWVRWLFINPLITVITAGAIVVAPRGWLAAGTWAFGTPQAPLVAKVISVEPFRARKGCDQHATLSLLSVQATICLADHYVGAPLRTDQEVFVSGKASFTGFFIGNFAAK</sequence>
<comment type="caution">
    <text evidence="2">The sequence shown here is derived from an EMBL/GenBank/DDBJ whole genome shotgun (WGS) entry which is preliminary data.</text>
</comment>
<evidence type="ECO:0000256" key="1">
    <source>
        <dbReference type="SAM" id="Phobius"/>
    </source>
</evidence>
<keyword evidence="3" id="KW-1185">Reference proteome</keyword>